<name>A0A6N8EL35_9GAMM</name>
<evidence type="ECO:0000313" key="2">
    <source>
        <dbReference type="EMBL" id="MTW23277.1"/>
    </source>
</evidence>
<protein>
    <recommendedName>
        <fullName evidence="4">Transposase</fullName>
    </recommendedName>
</protein>
<dbReference type="EMBL" id="WNKT01000147">
    <property type="protein sequence ID" value="MTW23277.1"/>
    <property type="molecule type" value="Genomic_DNA"/>
</dbReference>
<organism evidence="2 3">
    <name type="scientific">Allochromatium palmeri</name>
    <dbReference type="NCBI Taxonomy" id="231048"/>
    <lineage>
        <taxon>Bacteria</taxon>
        <taxon>Pseudomonadati</taxon>
        <taxon>Pseudomonadota</taxon>
        <taxon>Gammaproteobacteria</taxon>
        <taxon>Chromatiales</taxon>
        <taxon>Chromatiaceae</taxon>
        <taxon>Allochromatium</taxon>
    </lineage>
</organism>
<evidence type="ECO:0000313" key="3">
    <source>
        <dbReference type="Proteomes" id="UP000434044"/>
    </source>
</evidence>
<sequence>MPSPIELPDIPDAERTPLIEQLVALIETLAETTQRQAETIQQLRDEIAVLKGEKGKPTFKPSGMENQSDADKKEDSTGESTGKRAGSSKRSKTPDVPIHEECVIPPTEALPPGSRFKGYRDVVVQDLKIEAHNTRYRLEVWQTPDGKWLCGERPATLQGGHFGPRLRAYVLYQHHHCHVTQPLLREQLLEWGIDLSVGQIDALLSGHNEPFFAEKDQLLEVGLEVSSFITVDDSGARHQGRNGYVTQIGNDFFAWFSS</sequence>
<evidence type="ECO:0008006" key="4">
    <source>
        <dbReference type="Google" id="ProtNLM"/>
    </source>
</evidence>
<keyword evidence="3" id="KW-1185">Reference proteome</keyword>
<dbReference type="Proteomes" id="UP000434044">
    <property type="component" value="Unassembled WGS sequence"/>
</dbReference>
<reference evidence="2 3" key="1">
    <citation type="submission" date="2019-11" db="EMBL/GenBank/DDBJ databases">
        <title>Whole-genome sequence of the anaerobic purple sulfur bacterium Allochromatium palmeri DSM 15591.</title>
        <authorList>
            <person name="Kyndt J.A."/>
            <person name="Meyer T.E."/>
        </authorList>
    </citation>
    <scope>NUCLEOTIDE SEQUENCE [LARGE SCALE GENOMIC DNA]</scope>
    <source>
        <strain evidence="2 3">DSM 15591</strain>
    </source>
</reference>
<dbReference type="AlphaFoldDB" id="A0A6N8EL35"/>
<comment type="caution">
    <text evidence="2">The sequence shown here is derived from an EMBL/GenBank/DDBJ whole genome shotgun (WGS) entry which is preliminary data.</text>
</comment>
<evidence type="ECO:0000256" key="1">
    <source>
        <dbReference type="SAM" id="MobiDB-lite"/>
    </source>
</evidence>
<proteinExistence type="predicted"/>
<feature type="region of interest" description="Disordered" evidence="1">
    <location>
        <begin position="51"/>
        <end position="109"/>
    </location>
</feature>
<gene>
    <name evidence="2" type="ORF">GJ668_19860</name>
</gene>
<accession>A0A6N8EL35</accession>
<feature type="non-terminal residue" evidence="2">
    <location>
        <position position="258"/>
    </location>
</feature>